<dbReference type="Pfam" id="PF13185">
    <property type="entry name" value="GAF_2"/>
    <property type="match status" value="1"/>
</dbReference>
<feature type="domain" description="PucR C-terminal helix-turn-helix" evidence="4">
    <location>
        <begin position="580"/>
        <end position="636"/>
    </location>
</feature>
<dbReference type="OrthoDB" id="9792148at2"/>
<dbReference type="InterPro" id="IPR051448">
    <property type="entry name" value="CdaR-like_regulators"/>
</dbReference>
<sequence length="656" mass="71708">MLAPGLVKDDPRRVQRVHPPFRRKRSFSSASVCATNPAMEPSSEQRLPSSDQASLFRSLGAAASHINASGDLDTTLRHLLEAVCKDTPWAAGGIMSVDTDEGYARVVARHDPSHLGASLSDRWSLAESPSRLALAGNEPVIIRDAQKSRQFPGYRREAIEHGYRTVVVLPMQYRNLAGHRTVLSVRSRAIVAVTQAEIALLQFVVHLGEIAMNKARSLAEEQAFGERLRSALTAHGLLLDQALADGSVEAAAAKVASMLPNPLVIVDLTSRRVLTQHSPLPLEIDDITWQAMTAGEGGQQFLDLARRTFPGGRLDARDLEVSIGGRKLRVPAIVCPLNVDGERVGALILFSRTSDFNDLDHLLLDSARFGLSVQMMRSYVAHAAAARSLEDLFADLLDGKVRALHDIADRARRLGIDLDMPARLLVVSLARDDRLAPAAAAEIRRAIEPAVQRFDRLATAVARAGAIVVRYPADRGKSTDMAALTRRLIDEVRTAAGETPVVVESDICRQPADYAGAWRDCGRVRELARRFNRSGVVTARDFGPFFVLMSAVDGTEMRAFVDDLIGAAARHDKTHGTAYIQTLSTFLDHGCRSQPCADALGLHVTTLRYRLARLRDLFGLETDTPEQRFALQLALQFQKIIVPGEAHAVSEEPEET</sequence>
<proteinExistence type="inferred from homology"/>
<dbReference type="InterPro" id="IPR003018">
    <property type="entry name" value="GAF"/>
</dbReference>
<dbReference type="Pfam" id="PF17853">
    <property type="entry name" value="GGDEF_2"/>
    <property type="match status" value="1"/>
</dbReference>
<dbReference type="Proteomes" id="UP000298781">
    <property type="component" value="Chromosome"/>
</dbReference>
<comment type="similarity">
    <text evidence="1">Belongs to the CdaR family.</text>
</comment>
<evidence type="ECO:0000259" key="3">
    <source>
        <dbReference type="Pfam" id="PF13185"/>
    </source>
</evidence>
<dbReference type="PANTHER" id="PTHR33744">
    <property type="entry name" value="CARBOHYDRATE DIACID REGULATOR"/>
    <property type="match status" value="1"/>
</dbReference>
<dbReference type="KEGG" id="pstg:E8M01_27455"/>
<evidence type="ECO:0000259" key="5">
    <source>
        <dbReference type="Pfam" id="PF17853"/>
    </source>
</evidence>
<dbReference type="RefSeq" id="WP_136963062.1">
    <property type="nucleotide sequence ID" value="NZ_CP039690.1"/>
</dbReference>
<feature type="domain" description="CdaR GGDEF-like" evidence="5">
    <location>
        <begin position="405"/>
        <end position="525"/>
    </location>
</feature>
<gene>
    <name evidence="6" type="ORF">E8M01_27455</name>
</gene>
<evidence type="ECO:0000259" key="4">
    <source>
        <dbReference type="Pfam" id="PF13556"/>
    </source>
</evidence>
<keyword evidence="7" id="KW-1185">Reference proteome</keyword>
<evidence type="ECO:0000313" key="6">
    <source>
        <dbReference type="EMBL" id="QCI67633.1"/>
    </source>
</evidence>
<reference evidence="6 7" key="1">
    <citation type="submission" date="2019-04" db="EMBL/GenBank/DDBJ databases">
        <title>Phreatobacter aquaticus sp. nov.</title>
        <authorList>
            <person name="Choi A."/>
        </authorList>
    </citation>
    <scope>NUCLEOTIDE SEQUENCE [LARGE SCALE GENOMIC DNA]</scope>
    <source>
        <strain evidence="6 7">KCTC 52518</strain>
    </source>
</reference>
<evidence type="ECO:0000256" key="2">
    <source>
        <dbReference type="SAM" id="MobiDB-lite"/>
    </source>
</evidence>
<dbReference type="EMBL" id="CP039690">
    <property type="protein sequence ID" value="QCI67633.1"/>
    <property type="molecule type" value="Genomic_DNA"/>
</dbReference>
<feature type="region of interest" description="Disordered" evidence="2">
    <location>
        <begin position="1"/>
        <end position="50"/>
    </location>
</feature>
<feature type="compositionally biased region" description="Basic residues" evidence="2">
    <location>
        <begin position="14"/>
        <end position="26"/>
    </location>
</feature>
<feature type="domain" description="GAF" evidence="3">
    <location>
        <begin position="71"/>
        <end position="212"/>
    </location>
</feature>
<dbReference type="InterPro" id="IPR025736">
    <property type="entry name" value="PucR_C-HTH_dom"/>
</dbReference>
<dbReference type="AlphaFoldDB" id="A0A4D7BAB4"/>
<evidence type="ECO:0000313" key="7">
    <source>
        <dbReference type="Proteomes" id="UP000298781"/>
    </source>
</evidence>
<dbReference type="Gene3D" id="3.30.450.40">
    <property type="match status" value="1"/>
</dbReference>
<organism evidence="6 7">
    <name type="scientific">Phreatobacter stygius</name>
    <dbReference type="NCBI Taxonomy" id="1940610"/>
    <lineage>
        <taxon>Bacteria</taxon>
        <taxon>Pseudomonadati</taxon>
        <taxon>Pseudomonadota</taxon>
        <taxon>Alphaproteobacteria</taxon>
        <taxon>Hyphomicrobiales</taxon>
        <taxon>Phreatobacteraceae</taxon>
        <taxon>Phreatobacter</taxon>
    </lineage>
</organism>
<dbReference type="Gene3D" id="1.10.10.2840">
    <property type="entry name" value="PucR C-terminal helix-turn-helix domain"/>
    <property type="match status" value="1"/>
</dbReference>
<dbReference type="InterPro" id="IPR042070">
    <property type="entry name" value="PucR_C-HTH_sf"/>
</dbReference>
<evidence type="ECO:0000256" key="1">
    <source>
        <dbReference type="ARBA" id="ARBA00006754"/>
    </source>
</evidence>
<protein>
    <submittedName>
        <fullName evidence="6">PucR family transcriptional regulator</fullName>
    </submittedName>
</protein>
<dbReference type="Pfam" id="PF13556">
    <property type="entry name" value="HTH_30"/>
    <property type="match status" value="1"/>
</dbReference>
<dbReference type="PANTHER" id="PTHR33744:SF1">
    <property type="entry name" value="DNA-BINDING TRANSCRIPTIONAL ACTIVATOR ADER"/>
    <property type="match status" value="1"/>
</dbReference>
<name>A0A4D7BAB4_9HYPH</name>
<dbReference type="InterPro" id="IPR029016">
    <property type="entry name" value="GAF-like_dom_sf"/>
</dbReference>
<dbReference type="InterPro" id="IPR041522">
    <property type="entry name" value="CdaR_GGDEF"/>
</dbReference>
<accession>A0A4D7BAB4</accession>
<dbReference type="SUPFAM" id="SSF55781">
    <property type="entry name" value="GAF domain-like"/>
    <property type="match status" value="1"/>
</dbReference>